<feature type="domain" description="GHMP kinase N-terminal" evidence="5">
    <location>
        <begin position="58"/>
        <end position="129"/>
    </location>
</feature>
<dbReference type="Gene3D" id="3.30.230.10">
    <property type="match status" value="1"/>
</dbReference>
<dbReference type="PANTHER" id="PTHR43527">
    <property type="entry name" value="4-DIPHOSPHOCYTIDYL-2-C-METHYL-D-ERYTHRITOL KINASE, CHLOROPLASTIC"/>
    <property type="match status" value="1"/>
</dbReference>
<dbReference type="eggNOG" id="COG4542">
    <property type="taxonomic scope" value="Bacteria"/>
</dbReference>
<protein>
    <submittedName>
        <fullName evidence="6">Propanediol utilization protein PduX</fullName>
    </submittedName>
</protein>
<comment type="caution">
    <text evidence="6">The sequence shown here is derived from an EMBL/GenBank/DDBJ whole genome shotgun (WGS) entry which is preliminary data.</text>
</comment>
<name>A0A0R1FIP6_9LACO</name>
<gene>
    <name evidence="6" type="ORF">FD22_GL001486</name>
</gene>
<evidence type="ECO:0000313" key="6">
    <source>
        <dbReference type="EMBL" id="KRK19042.1"/>
    </source>
</evidence>
<evidence type="ECO:0000256" key="1">
    <source>
        <dbReference type="ARBA" id="ARBA00022679"/>
    </source>
</evidence>
<evidence type="ECO:0000313" key="7">
    <source>
        <dbReference type="Proteomes" id="UP000051181"/>
    </source>
</evidence>
<dbReference type="InterPro" id="IPR006204">
    <property type="entry name" value="GHMP_kinase_N_dom"/>
</dbReference>
<organism evidence="6 7">
    <name type="scientific">Loigolactobacillus coryniformis subsp. coryniformis KCTC 3167 = DSM 20001</name>
    <dbReference type="NCBI Taxonomy" id="913848"/>
    <lineage>
        <taxon>Bacteria</taxon>
        <taxon>Bacillati</taxon>
        <taxon>Bacillota</taxon>
        <taxon>Bacilli</taxon>
        <taxon>Lactobacillales</taxon>
        <taxon>Lactobacillaceae</taxon>
        <taxon>Loigolactobacillus</taxon>
    </lineage>
</organism>
<evidence type="ECO:0000256" key="4">
    <source>
        <dbReference type="ARBA" id="ARBA00022840"/>
    </source>
</evidence>
<dbReference type="EMBL" id="AZCN01000004">
    <property type="protein sequence ID" value="KRK19042.1"/>
    <property type="molecule type" value="Genomic_DNA"/>
</dbReference>
<keyword evidence="1" id="KW-0808">Transferase</keyword>
<dbReference type="Pfam" id="PF00288">
    <property type="entry name" value="GHMP_kinases_N"/>
    <property type="match status" value="1"/>
</dbReference>
<dbReference type="AlphaFoldDB" id="A0A0R1FIP6"/>
<evidence type="ECO:0000259" key="5">
    <source>
        <dbReference type="Pfam" id="PF00288"/>
    </source>
</evidence>
<keyword evidence="3" id="KW-0418">Kinase</keyword>
<dbReference type="SUPFAM" id="SSF54211">
    <property type="entry name" value="Ribosomal protein S5 domain 2-like"/>
    <property type="match status" value="1"/>
</dbReference>
<evidence type="ECO:0000256" key="2">
    <source>
        <dbReference type="ARBA" id="ARBA00022741"/>
    </source>
</evidence>
<dbReference type="Proteomes" id="UP000051181">
    <property type="component" value="Unassembled WGS sequence"/>
</dbReference>
<dbReference type="GO" id="GO:0050515">
    <property type="term" value="F:4-(cytidine 5'-diphospho)-2-C-methyl-D-erythritol kinase activity"/>
    <property type="evidence" value="ECO:0007669"/>
    <property type="project" value="TreeGrafter"/>
</dbReference>
<dbReference type="InterPro" id="IPR012363">
    <property type="entry name" value="PduX"/>
</dbReference>
<dbReference type="PANTHER" id="PTHR43527:SF1">
    <property type="entry name" value="L-THREONINE KINASE"/>
    <property type="match status" value="1"/>
</dbReference>
<dbReference type="PATRIC" id="fig|913848.6.peg.1525"/>
<dbReference type="InterPro" id="IPR014721">
    <property type="entry name" value="Ribsml_uS5_D2-typ_fold_subgr"/>
</dbReference>
<dbReference type="RefSeq" id="WP_010010189.1">
    <property type="nucleotide sequence ID" value="NZ_AZCN01000004.1"/>
</dbReference>
<dbReference type="InterPro" id="IPR020568">
    <property type="entry name" value="Ribosomal_Su5_D2-typ_SF"/>
</dbReference>
<reference evidence="6 7" key="1">
    <citation type="journal article" date="2015" name="Genome Announc.">
        <title>Expanding the biotechnology potential of lactobacilli through comparative genomics of 213 strains and associated genera.</title>
        <authorList>
            <person name="Sun Z."/>
            <person name="Harris H.M."/>
            <person name="McCann A."/>
            <person name="Guo C."/>
            <person name="Argimon S."/>
            <person name="Zhang W."/>
            <person name="Yang X."/>
            <person name="Jeffery I.B."/>
            <person name="Cooney J.C."/>
            <person name="Kagawa T.F."/>
            <person name="Liu W."/>
            <person name="Song Y."/>
            <person name="Salvetti E."/>
            <person name="Wrobel A."/>
            <person name="Rasinkangas P."/>
            <person name="Parkhill J."/>
            <person name="Rea M.C."/>
            <person name="O'Sullivan O."/>
            <person name="Ritari J."/>
            <person name="Douillard F.P."/>
            <person name="Paul Ross R."/>
            <person name="Yang R."/>
            <person name="Briner A.E."/>
            <person name="Felis G.E."/>
            <person name="de Vos W.M."/>
            <person name="Barrangou R."/>
            <person name="Klaenhammer T.R."/>
            <person name="Caufield P.W."/>
            <person name="Cui Y."/>
            <person name="Zhang H."/>
            <person name="O'Toole P.W."/>
        </authorList>
    </citation>
    <scope>NUCLEOTIDE SEQUENCE [LARGE SCALE GENOMIC DNA]</scope>
    <source>
        <strain evidence="6 7">DSM 20001</strain>
    </source>
</reference>
<keyword evidence="4" id="KW-0067">ATP-binding</keyword>
<dbReference type="PIRSF" id="PIRSF033887">
    <property type="entry name" value="PduX"/>
    <property type="match status" value="1"/>
</dbReference>
<accession>A0A0R1FIP6</accession>
<evidence type="ECO:0000256" key="3">
    <source>
        <dbReference type="ARBA" id="ARBA00022777"/>
    </source>
</evidence>
<proteinExistence type="predicted"/>
<sequence>MSLQSAVASCPATCGELLQGWLAGSEKLVAYGIDLSSRVTAVLVPSWPAIPATQVKMYQLCRLLLTHFGQPQVKIKLSRQSEIPLGKGMASSTADLVATCRAVARLFGRSLSAAEITRFCVQVEASDASAYLAQGLTVIDARTGQVYWQTKWRPQFASLVLEPATQLSTALVHRQLTVLQLKQQATEFAQVYQAFMTAVQTQSLTLLGAAATQSACLRQQLLPKPYFTAIQQFMQTQPFLGLNVAHSGTVIGLMFDPQRLAANDLLQQIRQQPFSAYYRAYIQATEFK</sequence>
<dbReference type="GeneID" id="65918445"/>
<dbReference type="GO" id="GO:0005524">
    <property type="term" value="F:ATP binding"/>
    <property type="evidence" value="ECO:0007669"/>
    <property type="project" value="UniProtKB-KW"/>
</dbReference>
<keyword evidence="2" id="KW-0547">Nucleotide-binding</keyword>